<dbReference type="InterPro" id="IPR001647">
    <property type="entry name" value="HTH_TetR"/>
</dbReference>
<evidence type="ECO:0000256" key="1">
    <source>
        <dbReference type="ARBA" id="ARBA00023125"/>
    </source>
</evidence>
<evidence type="ECO:0000313" key="5">
    <source>
        <dbReference type="EMBL" id="WAH41430.1"/>
    </source>
</evidence>
<keyword evidence="3" id="KW-1133">Transmembrane helix</keyword>
<sequence length="188" mass="22044">MDRRIKKSQAAIMDALICLMDEKDFEKISMYEIAERADVNRGTIYSHYVDKYDLLDKCIEAQLEQLITSCLPEDEAVTYPSRDSLLRTLEQMERNAPSYRTLLTNKGIPSFRNHLQEMMKKGIRNQIIKNNLKQDDMSNDILVQFLSSAIVGVIEWWFMYAMSCSAKEITEKLWQLLKVNQVIPQFEY</sequence>
<accession>A0ABY6ZEV2</accession>
<dbReference type="PANTHER" id="PTHR43479:SF7">
    <property type="entry name" value="TETR-FAMILY TRANSCRIPTIONAL REGULATOR"/>
    <property type="match status" value="1"/>
</dbReference>
<dbReference type="Pfam" id="PF00440">
    <property type="entry name" value="TetR_N"/>
    <property type="match status" value="1"/>
</dbReference>
<dbReference type="PROSITE" id="PS50977">
    <property type="entry name" value="HTH_TETR_2"/>
    <property type="match status" value="1"/>
</dbReference>
<keyword evidence="1 2" id="KW-0238">DNA-binding</keyword>
<keyword evidence="6" id="KW-1185">Reference proteome</keyword>
<evidence type="ECO:0000259" key="4">
    <source>
        <dbReference type="PROSITE" id="PS50977"/>
    </source>
</evidence>
<dbReference type="Proteomes" id="UP001164761">
    <property type="component" value="Chromosome"/>
</dbReference>
<dbReference type="PANTHER" id="PTHR43479">
    <property type="entry name" value="ACREF/ENVCD OPERON REPRESSOR-RELATED"/>
    <property type="match status" value="1"/>
</dbReference>
<dbReference type="SUPFAM" id="SSF46689">
    <property type="entry name" value="Homeodomain-like"/>
    <property type="match status" value="1"/>
</dbReference>
<feature type="transmembrane region" description="Helical" evidence="3">
    <location>
        <begin position="141"/>
        <end position="160"/>
    </location>
</feature>
<keyword evidence="3" id="KW-0812">Transmembrane</keyword>
<dbReference type="Gene3D" id="1.10.357.10">
    <property type="entry name" value="Tetracycline Repressor, domain 2"/>
    <property type="match status" value="1"/>
</dbReference>
<keyword evidence="3" id="KW-0472">Membrane</keyword>
<dbReference type="InterPro" id="IPR039532">
    <property type="entry name" value="TetR_C_Firmicutes"/>
</dbReference>
<evidence type="ECO:0000256" key="3">
    <source>
        <dbReference type="SAM" id="Phobius"/>
    </source>
</evidence>
<name>A0ABY6ZEV2_9BACL</name>
<feature type="DNA-binding region" description="H-T-H motif" evidence="2">
    <location>
        <begin position="29"/>
        <end position="48"/>
    </location>
</feature>
<dbReference type="PRINTS" id="PR00455">
    <property type="entry name" value="HTHTETR"/>
</dbReference>
<proteinExistence type="predicted"/>
<evidence type="ECO:0000256" key="2">
    <source>
        <dbReference type="PROSITE-ProRule" id="PRU00335"/>
    </source>
</evidence>
<evidence type="ECO:0000313" key="6">
    <source>
        <dbReference type="Proteomes" id="UP001164761"/>
    </source>
</evidence>
<organism evidence="5 6">
    <name type="scientific">Alicyclobacillus fastidiosus</name>
    <dbReference type="NCBI Taxonomy" id="392011"/>
    <lineage>
        <taxon>Bacteria</taxon>
        <taxon>Bacillati</taxon>
        <taxon>Bacillota</taxon>
        <taxon>Bacilli</taxon>
        <taxon>Bacillales</taxon>
        <taxon>Alicyclobacillaceae</taxon>
        <taxon>Alicyclobacillus</taxon>
    </lineage>
</organism>
<protein>
    <submittedName>
        <fullName evidence="5">TetR/AcrR family transcriptional regulator</fullName>
    </submittedName>
</protein>
<dbReference type="Pfam" id="PF14278">
    <property type="entry name" value="TetR_C_8"/>
    <property type="match status" value="1"/>
</dbReference>
<dbReference type="EMBL" id="CP104067">
    <property type="protein sequence ID" value="WAH41430.1"/>
    <property type="molecule type" value="Genomic_DNA"/>
</dbReference>
<reference evidence="5" key="1">
    <citation type="submission" date="2022-08" db="EMBL/GenBank/DDBJ databases">
        <title>Alicyclobacillus fastidiosus DSM 17978, complete genome.</title>
        <authorList>
            <person name="Wang Q."/>
            <person name="Cai R."/>
            <person name="Wang Z."/>
        </authorList>
    </citation>
    <scope>NUCLEOTIDE SEQUENCE</scope>
    <source>
        <strain evidence="5">DSM 17978</strain>
    </source>
</reference>
<dbReference type="InterPro" id="IPR009057">
    <property type="entry name" value="Homeodomain-like_sf"/>
</dbReference>
<dbReference type="InterPro" id="IPR050624">
    <property type="entry name" value="HTH-type_Tx_Regulator"/>
</dbReference>
<feature type="domain" description="HTH tetR-type" evidence="4">
    <location>
        <begin position="6"/>
        <end position="66"/>
    </location>
</feature>
<dbReference type="RefSeq" id="WP_268005340.1">
    <property type="nucleotide sequence ID" value="NZ_BSUT01000001.1"/>
</dbReference>
<gene>
    <name evidence="5" type="ORF">NZD89_24820</name>
</gene>